<organism evidence="5 6">
    <name type="scientific">Seminavis robusta</name>
    <dbReference type="NCBI Taxonomy" id="568900"/>
    <lineage>
        <taxon>Eukaryota</taxon>
        <taxon>Sar</taxon>
        <taxon>Stramenopiles</taxon>
        <taxon>Ochrophyta</taxon>
        <taxon>Bacillariophyta</taxon>
        <taxon>Bacillariophyceae</taxon>
        <taxon>Bacillariophycidae</taxon>
        <taxon>Naviculales</taxon>
        <taxon>Naviculaceae</taxon>
        <taxon>Seminavis</taxon>
    </lineage>
</organism>
<feature type="region of interest" description="Disordered" evidence="4">
    <location>
        <begin position="32"/>
        <end position="51"/>
    </location>
</feature>
<reference evidence="5" key="1">
    <citation type="submission" date="2020-06" db="EMBL/GenBank/DDBJ databases">
        <authorList>
            <consortium name="Plant Systems Biology data submission"/>
        </authorList>
    </citation>
    <scope>NUCLEOTIDE SEQUENCE</scope>
    <source>
        <strain evidence="5">D6</strain>
    </source>
</reference>
<dbReference type="Pfam" id="PF12796">
    <property type="entry name" value="Ank_2"/>
    <property type="match status" value="1"/>
</dbReference>
<evidence type="ECO:0000256" key="3">
    <source>
        <dbReference type="PROSITE-ProRule" id="PRU00023"/>
    </source>
</evidence>
<feature type="region of interest" description="Disordered" evidence="4">
    <location>
        <begin position="297"/>
        <end position="352"/>
    </location>
</feature>
<dbReference type="PROSITE" id="PS50297">
    <property type="entry name" value="ANK_REP_REGION"/>
    <property type="match status" value="1"/>
</dbReference>
<protein>
    <recommendedName>
        <fullName evidence="7">ANK_REP_REGION domain-containing protein</fullName>
    </recommendedName>
</protein>
<accession>A0A9N8HG07</accession>
<evidence type="ECO:0000256" key="1">
    <source>
        <dbReference type="ARBA" id="ARBA00022737"/>
    </source>
</evidence>
<feature type="region of interest" description="Disordered" evidence="4">
    <location>
        <begin position="233"/>
        <end position="253"/>
    </location>
</feature>
<dbReference type="Gene3D" id="1.25.40.20">
    <property type="entry name" value="Ankyrin repeat-containing domain"/>
    <property type="match status" value="1"/>
</dbReference>
<dbReference type="Proteomes" id="UP001153069">
    <property type="component" value="Unassembled WGS sequence"/>
</dbReference>
<keyword evidence="6" id="KW-1185">Reference proteome</keyword>
<feature type="compositionally biased region" description="Polar residues" evidence="4">
    <location>
        <begin position="233"/>
        <end position="251"/>
    </location>
</feature>
<dbReference type="AlphaFoldDB" id="A0A9N8HG07"/>
<dbReference type="SMART" id="SM00248">
    <property type="entry name" value="ANK"/>
    <property type="match status" value="3"/>
</dbReference>
<dbReference type="InterPro" id="IPR036770">
    <property type="entry name" value="Ankyrin_rpt-contain_sf"/>
</dbReference>
<feature type="compositionally biased region" description="Polar residues" evidence="4">
    <location>
        <begin position="33"/>
        <end position="47"/>
    </location>
</feature>
<feature type="repeat" description="ANK" evidence="3">
    <location>
        <begin position="50"/>
        <end position="82"/>
    </location>
</feature>
<dbReference type="PANTHER" id="PTHR24203:SF45">
    <property type="entry name" value="ANKYRIN REPEAT DOMAIN 6"/>
    <property type="match status" value="1"/>
</dbReference>
<dbReference type="PANTHER" id="PTHR24203">
    <property type="entry name" value="ANKYRIN REPEAT FAMILY PROTEIN"/>
    <property type="match status" value="1"/>
</dbReference>
<evidence type="ECO:0008006" key="7">
    <source>
        <dbReference type="Google" id="ProtNLM"/>
    </source>
</evidence>
<name>A0A9N8HG07_9STRA</name>
<feature type="compositionally biased region" description="Polar residues" evidence="4">
    <location>
        <begin position="300"/>
        <end position="312"/>
    </location>
</feature>
<sequence>MTSCPCKNVTWSLSSFTAAEYGDVHALSKALGKTTTNGSRQRQSSGLSDGGITPLHLAAQHGHVAATWLLLQQGHPVDGWSPSASELNANEEESSLSRQQSSLFCTPLHRASFSGSVATMQLLLDTQQANLLARDGSFGDQRTPLHKAAAGGRYLAVALLLDALRQRSLLKDALTTLDRNQETPLQVARACQQIQDQERQSVARWDIVAGGAPADWDKCVALLVEAENEVGTSSSQHIVTNQQEQANNRPSLQKLPRHQFATFDCLNCEPNGECITASWSAAFTKALQSSVVGSGAVASTSRGIQNGTTRIDQGNRDAPRIHSEEDLVPSGSPSLVANNNNSKDSNQENDDPMSTPIGTCCAACGKQTFVLFPANKGTLVCKKCKPRRSRRDR</sequence>
<gene>
    <name evidence="5" type="ORF">SEMRO_604_G174150.1</name>
</gene>
<comment type="caution">
    <text evidence="5">The sequence shown here is derived from an EMBL/GenBank/DDBJ whole genome shotgun (WGS) entry which is preliminary data.</text>
</comment>
<dbReference type="PROSITE" id="PS50088">
    <property type="entry name" value="ANK_REPEAT"/>
    <property type="match status" value="1"/>
</dbReference>
<keyword evidence="2 3" id="KW-0040">ANK repeat</keyword>
<feature type="compositionally biased region" description="Basic and acidic residues" evidence="4">
    <location>
        <begin position="313"/>
        <end position="325"/>
    </location>
</feature>
<dbReference type="SUPFAM" id="SSF48403">
    <property type="entry name" value="Ankyrin repeat"/>
    <property type="match status" value="1"/>
</dbReference>
<evidence type="ECO:0000313" key="5">
    <source>
        <dbReference type="EMBL" id="CAB9513653.1"/>
    </source>
</evidence>
<evidence type="ECO:0000256" key="2">
    <source>
        <dbReference type="ARBA" id="ARBA00023043"/>
    </source>
</evidence>
<evidence type="ECO:0000256" key="4">
    <source>
        <dbReference type="SAM" id="MobiDB-lite"/>
    </source>
</evidence>
<dbReference type="OrthoDB" id="539213at2759"/>
<keyword evidence="1" id="KW-0677">Repeat</keyword>
<proteinExistence type="predicted"/>
<dbReference type="InterPro" id="IPR002110">
    <property type="entry name" value="Ankyrin_rpt"/>
</dbReference>
<dbReference type="EMBL" id="CAICTM010000603">
    <property type="protein sequence ID" value="CAB9513653.1"/>
    <property type="molecule type" value="Genomic_DNA"/>
</dbReference>
<evidence type="ECO:0000313" key="6">
    <source>
        <dbReference type="Proteomes" id="UP001153069"/>
    </source>
</evidence>